<sequence length="493" mass="56209">MDYPLLSPGTETRGTTEAPSTAFALPPDLEPASTGLWKVTVDRNSECMPSDEQGYLKNPCIYRLPAFITDLNPKAYRPHVVSFGPYHHGEKHLLPMEEHKDRARNRFLERSGKSLEPFFESLREVAWDLKESYDALSQDWEEGRGDKFLEVMMRDGCFMLEIMRAATIGKENNDYAPNDPIFSFHRLEYITPYIRRDMLMLENQLPMLVLYQLVAVDSNGEERDEYINRTNNLVLSFYSLDTSITEMGRCLHVVDVFRKGRLREPKKVQDKKKNVGPEAGEGDKSSLDTCIPGMGHVVDAFRKCLPKKSTEVQHEIIRSATELKNTGIQFKKSLTSSLKDISFARGVLKLPAIMVDDTTESEFLNLMTFERLHIGTENEITSYTKFMDNIINNEQDVALLHAQGIIQNAIGCDNAVAELFNSLCREVAVGPHSTLDAVQKKISEYCEKPWNRWRANLSHTYFSSPWSSLSVIAAIFLFALTIIQTIFIVLTYY</sequence>
<proteinExistence type="predicted"/>
<accession>A0ABD3J392</accession>
<feature type="region of interest" description="Disordered" evidence="1">
    <location>
        <begin position="267"/>
        <end position="286"/>
    </location>
</feature>
<keyword evidence="2" id="KW-0472">Membrane</keyword>
<dbReference type="Proteomes" id="UP001634007">
    <property type="component" value="Unassembled WGS sequence"/>
</dbReference>
<dbReference type="PANTHER" id="PTHR31170">
    <property type="entry name" value="BNAC04G53230D PROTEIN"/>
    <property type="match status" value="1"/>
</dbReference>
<name>A0ABD3J392_EUCGL</name>
<evidence type="ECO:0000313" key="3">
    <source>
        <dbReference type="EMBL" id="KAL3719693.1"/>
    </source>
</evidence>
<evidence type="ECO:0000256" key="1">
    <source>
        <dbReference type="SAM" id="MobiDB-lite"/>
    </source>
</evidence>
<feature type="region of interest" description="Disordered" evidence="1">
    <location>
        <begin position="1"/>
        <end position="22"/>
    </location>
</feature>
<comment type="caution">
    <text evidence="3">The sequence shown here is derived from an EMBL/GenBank/DDBJ whole genome shotgun (WGS) entry which is preliminary data.</text>
</comment>
<feature type="compositionally biased region" description="Polar residues" evidence="1">
    <location>
        <begin position="9"/>
        <end position="19"/>
    </location>
</feature>
<dbReference type="Pfam" id="PF03140">
    <property type="entry name" value="DUF247"/>
    <property type="match status" value="1"/>
</dbReference>
<feature type="transmembrane region" description="Helical" evidence="2">
    <location>
        <begin position="466"/>
        <end position="492"/>
    </location>
</feature>
<organism evidence="3 4">
    <name type="scientific">Eucalyptus globulus</name>
    <name type="common">Tasmanian blue gum</name>
    <dbReference type="NCBI Taxonomy" id="34317"/>
    <lineage>
        <taxon>Eukaryota</taxon>
        <taxon>Viridiplantae</taxon>
        <taxon>Streptophyta</taxon>
        <taxon>Embryophyta</taxon>
        <taxon>Tracheophyta</taxon>
        <taxon>Spermatophyta</taxon>
        <taxon>Magnoliopsida</taxon>
        <taxon>eudicotyledons</taxon>
        <taxon>Gunneridae</taxon>
        <taxon>Pentapetalae</taxon>
        <taxon>rosids</taxon>
        <taxon>malvids</taxon>
        <taxon>Myrtales</taxon>
        <taxon>Myrtaceae</taxon>
        <taxon>Myrtoideae</taxon>
        <taxon>Eucalypteae</taxon>
        <taxon>Eucalyptus</taxon>
    </lineage>
</organism>
<reference evidence="3 4" key="1">
    <citation type="submission" date="2024-11" db="EMBL/GenBank/DDBJ databases">
        <title>Chromosome-level genome assembly of Eucalyptus globulus Labill. provides insights into its genome evolution.</title>
        <authorList>
            <person name="Li X."/>
        </authorList>
    </citation>
    <scope>NUCLEOTIDE SEQUENCE [LARGE SCALE GENOMIC DNA]</scope>
    <source>
        <strain evidence="3">CL2024</strain>
        <tissue evidence="3">Fresh tender leaves</tissue>
    </source>
</reference>
<dbReference type="EMBL" id="JBJKBG010000010">
    <property type="protein sequence ID" value="KAL3719693.1"/>
    <property type="molecule type" value="Genomic_DNA"/>
</dbReference>
<dbReference type="PANTHER" id="PTHR31170:SF18">
    <property type="entry name" value="(WILD MALAYSIAN BANANA) HYPOTHETICAL PROTEIN"/>
    <property type="match status" value="1"/>
</dbReference>
<keyword evidence="4" id="KW-1185">Reference proteome</keyword>
<evidence type="ECO:0000256" key="2">
    <source>
        <dbReference type="SAM" id="Phobius"/>
    </source>
</evidence>
<protein>
    <submittedName>
        <fullName evidence="3">Uncharacterized protein</fullName>
    </submittedName>
</protein>
<evidence type="ECO:0000313" key="4">
    <source>
        <dbReference type="Proteomes" id="UP001634007"/>
    </source>
</evidence>
<dbReference type="InterPro" id="IPR004158">
    <property type="entry name" value="DUF247_pln"/>
</dbReference>
<gene>
    <name evidence="3" type="ORF">ACJRO7_004641</name>
</gene>
<keyword evidence="2" id="KW-0812">Transmembrane</keyword>
<keyword evidence="2" id="KW-1133">Transmembrane helix</keyword>
<dbReference type="AlphaFoldDB" id="A0ABD3J392"/>